<dbReference type="Gene3D" id="3.20.20.80">
    <property type="entry name" value="Glycosidases"/>
    <property type="match status" value="1"/>
</dbReference>
<evidence type="ECO:0000256" key="5">
    <source>
        <dbReference type="ARBA" id="ARBA00022676"/>
    </source>
</evidence>
<name>A0A0N1F8M5_9HYPH</name>
<evidence type="ECO:0000256" key="4">
    <source>
        <dbReference type="ARBA" id="ARBA00020295"/>
    </source>
</evidence>
<gene>
    <name evidence="11" type="ORF">AE618_00955</name>
</gene>
<dbReference type="GO" id="GO:0004134">
    <property type="term" value="F:4-alpha-glucanotransferase activity"/>
    <property type="evidence" value="ECO:0007669"/>
    <property type="project" value="UniProtKB-EC"/>
</dbReference>
<dbReference type="PATRIC" id="fig|1526658.3.peg.5116"/>
<dbReference type="AlphaFoldDB" id="A0A0N1F8M5"/>
<dbReference type="EC" id="2.4.1.25" evidence="3 10"/>
<evidence type="ECO:0000256" key="9">
    <source>
        <dbReference type="ARBA" id="ARBA00031501"/>
    </source>
</evidence>
<evidence type="ECO:0000256" key="8">
    <source>
        <dbReference type="ARBA" id="ARBA00031423"/>
    </source>
</evidence>
<dbReference type="NCBIfam" id="TIGR00217">
    <property type="entry name" value="malQ"/>
    <property type="match status" value="1"/>
</dbReference>
<proteinExistence type="inferred from homology"/>
<organism evidence="11 12">
    <name type="scientific">Bosea vaviloviae</name>
    <dbReference type="NCBI Taxonomy" id="1526658"/>
    <lineage>
        <taxon>Bacteria</taxon>
        <taxon>Pseudomonadati</taxon>
        <taxon>Pseudomonadota</taxon>
        <taxon>Alphaproteobacteria</taxon>
        <taxon>Hyphomicrobiales</taxon>
        <taxon>Boseaceae</taxon>
        <taxon>Bosea</taxon>
    </lineage>
</organism>
<keyword evidence="5 10" id="KW-0328">Glycosyltransferase</keyword>
<evidence type="ECO:0000313" key="12">
    <source>
        <dbReference type="Proteomes" id="UP000037822"/>
    </source>
</evidence>
<dbReference type="PANTHER" id="PTHR32438:SF5">
    <property type="entry name" value="4-ALPHA-GLUCANOTRANSFERASE DPE1, CHLOROPLASTIC_AMYLOPLASTIC"/>
    <property type="match status" value="1"/>
</dbReference>
<dbReference type="Proteomes" id="UP000037822">
    <property type="component" value="Unassembled WGS sequence"/>
</dbReference>
<comment type="similarity">
    <text evidence="2 10">Belongs to the disproportionating enzyme family.</text>
</comment>
<evidence type="ECO:0000256" key="3">
    <source>
        <dbReference type="ARBA" id="ARBA00012560"/>
    </source>
</evidence>
<evidence type="ECO:0000256" key="7">
    <source>
        <dbReference type="ARBA" id="ARBA00023277"/>
    </source>
</evidence>
<sequence>MSDDTLRQLATRAGIAPHWTDQTGADRDVSPDSLRAILRALDLHADSDAALRNSLALVESGSDATAASRFTTARVGGQVGLPLSAPAGTRFEVTLEGGSHRVVTSEEGFGGALMLPAFDEPGYHTVHTEDGAFTVATAPERCITFADLNGGAPGFGLAAQIYSLRSQDDGGIGNFAGVASLGRTAAARGADALAISPVHALYGAEAGHFSPYSPSTRLFYNPLHANPAAVLPEDMVRHVITEAGLGDEMARLSALAQVDWLAATPLRQRLMRALFDALRKPGSAAEPARMEFERALAEASPLLKSHAIFEVLHAAQLRQGPKAWSWRNWDAPYRDPDSPEVAAFAAVHEDAVAYQIFLQWLTARSYGEAQRVCREGGMKVGLIADLAIGMDGSGSHAWSRQHEVLGGLSIGAPPDYYSAEGQSWGLTTFSPRGLAASGFAPFIETLRASLRHVGGIRIDHVMGMSRLWLVPEGASALDGAYVTFPSETLFRLVALESWRHKAIVIGEDLGTLPDGFRDYLREQGVAGLRVLRFERTEHGYIPPDQWDAGAAALTSTHDLIPTAGWWAGADIEPADDGVDQQSVRAWERGILWGAFQQAGIVQGERPAPQDTAPVVDAAVRYIARTPCTLKLLPIEDALGIETQPNVPGTTTEKPNWRHRLDGDASTLLDDEVVRRRLGYLGQPREGEA</sequence>
<protein>
    <recommendedName>
        <fullName evidence="4 10">4-alpha-glucanotransferase</fullName>
        <ecNumber evidence="3 10">2.4.1.25</ecNumber>
    </recommendedName>
    <alternativeName>
        <fullName evidence="8 10">Amylomaltase</fullName>
    </alternativeName>
    <alternativeName>
        <fullName evidence="9 10">Disproportionating enzyme</fullName>
    </alternativeName>
</protein>
<evidence type="ECO:0000256" key="1">
    <source>
        <dbReference type="ARBA" id="ARBA00000439"/>
    </source>
</evidence>
<dbReference type="InterPro" id="IPR017853">
    <property type="entry name" value="GH"/>
</dbReference>
<dbReference type="GO" id="GO:0005975">
    <property type="term" value="P:carbohydrate metabolic process"/>
    <property type="evidence" value="ECO:0007669"/>
    <property type="project" value="InterPro"/>
</dbReference>
<dbReference type="OrthoDB" id="9763489at2"/>
<keyword evidence="6 10" id="KW-0808">Transferase</keyword>
<comment type="catalytic activity">
    <reaction evidence="1 10">
        <text>Transfers a segment of a (1-&gt;4)-alpha-D-glucan to a new position in an acceptor, which may be glucose or a (1-&gt;4)-alpha-D-glucan.</text>
        <dbReference type="EC" id="2.4.1.25"/>
    </reaction>
</comment>
<evidence type="ECO:0000256" key="6">
    <source>
        <dbReference type="ARBA" id="ARBA00022679"/>
    </source>
</evidence>
<evidence type="ECO:0000313" key="11">
    <source>
        <dbReference type="EMBL" id="KPH82969.1"/>
    </source>
</evidence>
<dbReference type="RefSeq" id="WP_054207178.1">
    <property type="nucleotide sequence ID" value="NZ_LGSZ01000009.1"/>
</dbReference>
<keyword evidence="7 10" id="KW-0119">Carbohydrate metabolism</keyword>
<dbReference type="Pfam" id="PF02446">
    <property type="entry name" value="Glyco_hydro_77"/>
    <property type="match status" value="1"/>
</dbReference>
<keyword evidence="12" id="KW-1185">Reference proteome</keyword>
<accession>A0A0N1F8M5</accession>
<evidence type="ECO:0000256" key="10">
    <source>
        <dbReference type="RuleBase" id="RU361207"/>
    </source>
</evidence>
<reference evidence="11 12" key="1">
    <citation type="submission" date="2015-07" db="EMBL/GenBank/DDBJ databases">
        <title>Whole genome sequencing of Bosea vaviloviae isolated from cave pool.</title>
        <authorList>
            <person name="Tan N.E.H."/>
            <person name="Lee Y.P."/>
            <person name="Gan H.M."/>
            <person name="Barton H."/>
            <person name="Savka M.A."/>
        </authorList>
    </citation>
    <scope>NUCLEOTIDE SEQUENCE [LARGE SCALE GENOMIC DNA]</scope>
    <source>
        <strain evidence="11 12">SD260</strain>
    </source>
</reference>
<dbReference type="EMBL" id="LGSZ01000009">
    <property type="protein sequence ID" value="KPH82969.1"/>
    <property type="molecule type" value="Genomic_DNA"/>
</dbReference>
<evidence type="ECO:0000256" key="2">
    <source>
        <dbReference type="ARBA" id="ARBA00005684"/>
    </source>
</evidence>
<dbReference type="SUPFAM" id="SSF51445">
    <property type="entry name" value="(Trans)glycosidases"/>
    <property type="match status" value="1"/>
</dbReference>
<dbReference type="InterPro" id="IPR003385">
    <property type="entry name" value="Glyco_hydro_77"/>
</dbReference>
<comment type="caution">
    <text evidence="11">The sequence shown here is derived from an EMBL/GenBank/DDBJ whole genome shotgun (WGS) entry which is preliminary data.</text>
</comment>
<dbReference type="PANTHER" id="PTHR32438">
    <property type="entry name" value="4-ALPHA-GLUCANOTRANSFERASE DPE1, CHLOROPLASTIC/AMYLOPLASTIC"/>
    <property type="match status" value="1"/>
</dbReference>